<dbReference type="EMBL" id="CANTFM010000311">
    <property type="protein sequence ID" value="CAI5717963.1"/>
    <property type="molecule type" value="Genomic_DNA"/>
</dbReference>
<evidence type="ECO:0000313" key="5">
    <source>
        <dbReference type="Proteomes" id="UP001162029"/>
    </source>
</evidence>
<comment type="caution">
    <text evidence="4">The sequence shown here is derived from an EMBL/GenBank/DDBJ whole genome shotgun (WGS) entry which is preliminary data.</text>
</comment>
<protein>
    <recommendedName>
        <fullName evidence="3">VASt domain-containing protein</fullName>
    </recommendedName>
</protein>
<evidence type="ECO:0000256" key="2">
    <source>
        <dbReference type="ARBA" id="ARBA00023136"/>
    </source>
</evidence>
<dbReference type="GO" id="GO:0016020">
    <property type="term" value="C:membrane"/>
    <property type="evidence" value="ECO:0007669"/>
    <property type="project" value="UniProtKB-SubCell"/>
</dbReference>
<keyword evidence="5" id="KW-1185">Reference proteome</keyword>
<dbReference type="Proteomes" id="UP001162029">
    <property type="component" value="Unassembled WGS sequence"/>
</dbReference>
<dbReference type="AlphaFoldDB" id="A0AAV0TDM5"/>
<proteinExistence type="predicted"/>
<evidence type="ECO:0000259" key="3">
    <source>
        <dbReference type="PROSITE" id="PS51778"/>
    </source>
</evidence>
<gene>
    <name evidence="4" type="ORF">PDE001_LOCUS1779</name>
</gene>
<reference evidence="4" key="1">
    <citation type="submission" date="2022-12" db="EMBL/GenBank/DDBJ databases">
        <authorList>
            <person name="Webb A."/>
        </authorList>
    </citation>
    <scope>NUCLEOTIDE SEQUENCE</scope>
    <source>
        <strain evidence="4">Pd1</strain>
    </source>
</reference>
<dbReference type="Pfam" id="PF16016">
    <property type="entry name" value="VASt"/>
    <property type="match status" value="1"/>
</dbReference>
<dbReference type="PROSITE" id="PS51778">
    <property type="entry name" value="VAST"/>
    <property type="match status" value="1"/>
</dbReference>
<organism evidence="4 5">
    <name type="scientific">Peronospora destructor</name>
    <dbReference type="NCBI Taxonomy" id="86335"/>
    <lineage>
        <taxon>Eukaryota</taxon>
        <taxon>Sar</taxon>
        <taxon>Stramenopiles</taxon>
        <taxon>Oomycota</taxon>
        <taxon>Peronosporomycetes</taxon>
        <taxon>Peronosporales</taxon>
        <taxon>Peronosporaceae</taxon>
        <taxon>Peronospora</taxon>
    </lineage>
</organism>
<dbReference type="InterPro" id="IPR031968">
    <property type="entry name" value="VASt"/>
</dbReference>
<sequence length="288" mass="32397">MIQVLEEVFLVSVDTFMQTFFMDNASFGMDVFGEQTGSTEMTVNPWTTSLEDEKLFGSTRSLQFRVPIDAPIGPKSSQVDVLQCLKESENGVRVVESSTRLVDIPYGDYFSVEDRWTIVPHSSNPDSCKLFIELKVVFGKSTFWKKTIEARAISDNRAKWKKWVGMAKKFLDVRDLNDNTKCASKSFPASITPSEKTAPDKIISHGSVARRRSRSKPSHCHRCSTAAVEGARTASVKVLPWVLVLILFLVVLRLQMTLLSIERYLLDNTELIGDFQKQLSSLQAKGCQ</sequence>
<feature type="domain" description="VASt" evidence="3">
    <location>
        <begin position="1"/>
        <end position="175"/>
    </location>
</feature>
<name>A0AAV0TDM5_9STRA</name>
<dbReference type="PANTHER" id="PTHR47666:SF1">
    <property type="entry name" value="PROTEIN VASCULAR ASSOCIATED DEATH 1, CHLOROPLASTIC"/>
    <property type="match status" value="1"/>
</dbReference>
<evidence type="ECO:0000313" key="4">
    <source>
        <dbReference type="EMBL" id="CAI5717963.1"/>
    </source>
</evidence>
<evidence type="ECO:0000256" key="1">
    <source>
        <dbReference type="ARBA" id="ARBA00004370"/>
    </source>
</evidence>
<comment type="subcellular location">
    <subcellularLocation>
        <location evidence="1">Membrane</location>
    </subcellularLocation>
</comment>
<keyword evidence="2" id="KW-0472">Membrane</keyword>
<accession>A0AAV0TDM5</accession>
<dbReference type="PANTHER" id="PTHR47666">
    <property type="entry name" value="PROTEIN VASCULAR ASSOCIATED DEATH 1, CHLOROPLASTIC"/>
    <property type="match status" value="1"/>
</dbReference>